<dbReference type="Proteomes" id="UP000509510">
    <property type="component" value="Chromosome IV"/>
</dbReference>
<keyword evidence="4 7" id="KW-1133">Transmembrane helix</keyword>
<dbReference type="Gene3D" id="1.20.1250.20">
    <property type="entry name" value="MFS general substrate transporter like domains"/>
    <property type="match status" value="1"/>
</dbReference>
<dbReference type="GO" id="GO:0016020">
    <property type="term" value="C:membrane"/>
    <property type="evidence" value="ECO:0007669"/>
    <property type="project" value="UniProtKB-SubCell"/>
</dbReference>
<evidence type="ECO:0000256" key="2">
    <source>
        <dbReference type="ARBA" id="ARBA00022448"/>
    </source>
</evidence>
<feature type="transmembrane region" description="Helical" evidence="7">
    <location>
        <begin position="265"/>
        <end position="285"/>
    </location>
</feature>
<keyword evidence="2" id="KW-0813">Transport</keyword>
<sequence length="597" mass="67747">MSTVLTGRVARATNRSYGTTDSPSPETSPDGNRITDKNPATLSTTSLSSDLAPLADPRGEQRFWLTRLFKKKQGGGDIPSFDLDSIATQPSVFDSPETAKDYQPRADWENIHRFDPSFRWTWREEYALIRKIDVRILVFTCIMFMALELDRANIQQALTDNFLGDLNMTTNDYNLGNTVFKLAFLCAELPSQLVSKWVGPDRWIPAQMVLWSIVACGQYWLNGRTAFLTCRALLAILQGGFIPDIILYLSYFYKHHELSIRLSFFWTAMSIADILASFLAFGLLHMRGVLGQSGWRWLFLIEGLITLVVGILASGLMPAAPTKTASWFRGKNGWFNEREEKIMVNRCIREDPSKSSMHNREPITPKLLLKSLADYDLWPLYIIGVAFQIPMSTPSNYLTLSLKGIGFNTFQTNLLTIPNSVLHIILMLILTYASEITGQLTLTAMIGQIWALPFVVYLYAVDINSVNKWLAWVIMMLLLSYPNAHPIQVGWNSRNSNTVRSRTVSAAAYNMCVQAGGIIASNIYRADDAPRYKRGNRVLVILCSVNILIYLLTKAYYVWRNSSRDKKWNGLSEQEKHIYLETTTDEGSKRLDFRFAH</sequence>
<feature type="transmembrane region" description="Helical" evidence="7">
    <location>
        <begin position="507"/>
        <end position="526"/>
    </location>
</feature>
<name>A0A7H8R1J7_TALRU</name>
<evidence type="ECO:0000256" key="4">
    <source>
        <dbReference type="ARBA" id="ARBA00022989"/>
    </source>
</evidence>
<evidence type="ECO:0000256" key="7">
    <source>
        <dbReference type="SAM" id="Phobius"/>
    </source>
</evidence>
<dbReference type="GO" id="GO:0022857">
    <property type="term" value="F:transmembrane transporter activity"/>
    <property type="evidence" value="ECO:0007669"/>
    <property type="project" value="InterPro"/>
</dbReference>
<feature type="transmembrane region" description="Helical" evidence="7">
    <location>
        <begin position="297"/>
        <end position="320"/>
    </location>
</feature>
<evidence type="ECO:0000256" key="1">
    <source>
        <dbReference type="ARBA" id="ARBA00004141"/>
    </source>
</evidence>
<protein>
    <recommendedName>
        <fullName evidence="10">Major facilitator superfamily (MFS) profile domain-containing protein</fullName>
    </recommendedName>
</protein>
<proteinExistence type="predicted"/>
<dbReference type="OrthoDB" id="1935484at2759"/>
<dbReference type="RefSeq" id="XP_035346376.1">
    <property type="nucleotide sequence ID" value="XM_035490483.1"/>
</dbReference>
<evidence type="ECO:0000256" key="3">
    <source>
        <dbReference type="ARBA" id="ARBA00022692"/>
    </source>
</evidence>
<evidence type="ECO:0008006" key="10">
    <source>
        <dbReference type="Google" id="ProtNLM"/>
    </source>
</evidence>
<dbReference type="Pfam" id="PF07690">
    <property type="entry name" value="MFS_1"/>
    <property type="match status" value="1"/>
</dbReference>
<evidence type="ECO:0000256" key="6">
    <source>
        <dbReference type="SAM" id="MobiDB-lite"/>
    </source>
</evidence>
<feature type="transmembrane region" description="Helical" evidence="7">
    <location>
        <begin position="440"/>
        <end position="460"/>
    </location>
</feature>
<feature type="transmembrane region" description="Helical" evidence="7">
    <location>
        <begin position="538"/>
        <end position="559"/>
    </location>
</feature>
<evidence type="ECO:0000256" key="5">
    <source>
        <dbReference type="ARBA" id="ARBA00023136"/>
    </source>
</evidence>
<dbReference type="PANTHER" id="PTHR43791">
    <property type="entry name" value="PERMEASE-RELATED"/>
    <property type="match status" value="1"/>
</dbReference>
<dbReference type="EMBL" id="CP055901">
    <property type="protein sequence ID" value="QKX60199.1"/>
    <property type="molecule type" value="Genomic_DNA"/>
</dbReference>
<feature type="region of interest" description="Disordered" evidence="6">
    <location>
        <begin position="1"/>
        <end position="54"/>
    </location>
</feature>
<dbReference type="SUPFAM" id="SSF103473">
    <property type="entry name" value="MFS general substrate transporter"/>
    <property type="match status" value="1"/>
</dbReference>
<keyword evidence="9" id="KW-1185">Reference proteome</keyword>
<dbReference type="FunFam" id="1.20.1250.20:FF:000106">
    <property type="entry name" value="MFS transporter, putative"/>
    <property type="match status" value="1"/>
</dbReference>
<feature type="transmembrane region" description="Helical" evidence="7">
    <location>
        <begin position="233"/>
        <end position="253"/>
    </location>
</feature>
<dbReference type="FunFam" id="1.20.1250.20:FF:000247">
    <property type="entry name" value="MFS general substrate transporter"/>
    <property type="match status" value="1"/>
</dbReference>
<dbReference type="GeneID" id="55994835"/>
<dbReference type="InterPro" id="IPR011701">
    <property type="entry name" value="MFS"/>
</dbReference>
<feature type="compositionally biased region" description="Polar residues" evidence="6">
    <location>
        <begin position="13"/>
        <end position="30"/>
    </location>
</feature>
<keyword evidence="5 7" id="KW-0472">Membrane</keyword>
<reference evidence="9" key="1">
    <citation type="submission" date="2020-06" db="EMBL/GenBank/DDBJ databases">
        <title>A chromosome-scale genome assembly of Talaromyces rugulosus W13939.</title>
        <authorList>
            <person name="Wang B."/>
            <person name="Guo L."/>
            <person name="Ye K."/>
            <person name="Wang L."/>
        </authorList>
    </citation>
    <scope>NUCLEOTIDE SEQUENCE [LARGE SCALE GENOMIC DNA]</scope>
    <source>
        <strain evidence="9">W13939</strain>
    </source>
</reference>
<feature type="transmembrane region" description="Helical" evidence="7">
    <location>
        <begin position="469"/>
        <end position="487"/>
    </location>
</feature>
<dbReference type="InterPro" id="IPR036259">
    <property type="entry name" value="MFS_trans_sf"/>
</dbReference>
<accession>A0A7H8R1J7</accession>
<dbReference type="PANTHER" id="PTHR43791:SF65">
    <property type="entry name" value="MAJOR FACILITATOR SUPERFAMILY (MFS) PROFILE DOMAIN-CONTAINING PROTEIN-RELATED"/>
    <property type="match status" value="1"/>
</dbReference>
<feature type="compositionally biased region" description="Low complexity" evidence="6">
    <location>
        <begin position="39"/>
        <end position="54"/>
    </location>
</feature>
<evidence type="ECO:0000313" key="9">
    <source>
        <dbReference type="Proteomes" id="UP000509510"/>
    </source>
</evidence>
<dbReference type="KEGG" id="trg:TRUGW13939_07342"/>
<feature type="transmembrane region" description="Helical" evidence="7">
    <location>
        <begin position="412"/>
        <end position="434"/>
    </location>
</feature>
<gene>
    <name evidence="8" type="ORF">TRUGW13939_07342</name>
</gene>
<dbReference type="AlphaFoldDB" id="A0A7H8R1J7"/>
<comment type="subcellular location">
    <subcellularLocation>
        <location evidence="1">Membrane</location>
        <topology evidence="1">Multi-pass membrane protein</topology>
    </subcellularLocation>
</comment>
<evidence type="ECO:0000313" key="8">
    <source>
        <dbReference type="EMBL" id="QKX60199.1"/>
    </source>
</evidence>
<keyword evidence="3 7" id="KW-0812">Transmembrane</keyword>
<organism evidence="8 9">
    <name type="scientific">Talaromyces rugulosus</name>
    <name type="common">Penicillium rugulosum</name>
    <dbReference type="NCBI Taxonomy" id="121627"/>
    <lineage>
        <taxon>Eukaryota</taxon>
        <taxon>Fungi</taxon>
        <taxon>Dikarya</taxon>
        <taxon>Ascomycota</taxon>
        <taxon>Pezizomycotina</taxon>
        <taxon>Eurotiomycetes</taxon>
        <taxon>Eurotiomycetidae</taxon>
        <taxon>Eurotiales</taxon>
        <taxon>Trichocomaceae</taxon>
        <taxon>Talaromyces</taxon>
        <taxon>Talaromyces sect. Islandici</taxon>
    </lineage>
</organism>
<feature type="transmembrane region" description="Helical" evidence="7">
    <location>
        <begin position="378"/>
        <end position="400"/>
    </location>
</feature>